<dbReference type="Proteomes" id="UP000091967">
    <property type="component" value="Unassembled WGS sequence"/>
</dbReference>
<proteinExistence type="predicted"/>
<dbReference type="AlphaFoldDB" id="A0A1B8AU33"/>
<comment type="caution">
    <text evidence="1">The sequence shown here is derived from an EMBL/GenBank/DDBJ whole genome shotgun (WGS) entry which is preliminary data.</text>
</comment>
<keyword evidence="2" id="KW-1185">Reference proteome</keyword>
<evidence type="ECO:0000313" key="2">
    <source>
        <dbReference type="Proteomes" id="UP000091967"/>
    </source>
</evidence>
<dbReference type="OrthoDB" id="5038898at2759"/>
<evidence type="ECO:0000313" key="1">
    <source>
        <dbReference type="EMBL" id="OBS23886.1"/>
    </source>
</evidence>
<dbReference type="EMBL" id="LYXU01000002">
    <property type="protein sequence ID" value="OBS23886.1"/>
    <property type="molecule type" value="Genomic_DNA"/>
</dbReference>
<protein>
    <submittedName>
        <fullName evidence="1">Uncharacterized protein</fullName>
    </submittedName>
</protein>
<dbReference type="OMA" id="MWNRYIL"/>
<gene>
    <name evidence="1" type="ORF">FPOA_04434</name>
</gene>
<reference evidence="1 2" key="1">
    <citation type="submission" date="2016-06" db="EMBL/GenBank/DDBJ databases">
        <title>Living apart together: crosstalk between the core and supernumerary genomes in a fungal plant pathogen.</title>
        <authorList>
            <person name="Vanheule A."/>
            <person name="Audenaert K."/>
            <person name="Warris S."/>
            <person name="Van De Geest H."/>
            <person name="Schijlen E."/>
            <person name="Hofte M."/>
            <person name="De Saeger S."/>
            <person name="Haesaert G."/>
            <person name="Waalwijk C."/>
            <person name="Van Der Lee T."/>
        </authorList>
    </citation>
    <scope>NUCLEOTIDE SEQUENCE [LARGE SCALE GENOMIC DNA]</scope>
    <source>
        <strain evidence="1 2">2516</strain>
    </source>
</reference>
<accession>A0A1B8AU33</accession>
<name>A0A1B8AU33_FUSPO</name>
<organism evidence="1 2">
    <name type="scientific">Fusarium poae</name>
    <dbReference type="NCBI Taxonomy" id="36050"/>
    <lineage>
        <taxon>Eukaryota</taxon>
        <taxon>Fungi</taxon>
        <taxon>Dikarya</taxon>
        <taxon>Ascomycota</taxon>
        <taxon>Pezizomycotina</taxon>
        <taxon>Sordariomycetes</taxon>
        <taxon>Hypocreomycetidae</taxon>
        <taxon>Hypocreales</taxon>
        <taxon>Nectriaceae</taxon>
        <taxon>Fusarium</taxon>
    </lineage>
</organism>
<sequence length="216" mass="25223">MGRIDMDLDLTGLATLASKLNLDCPESFENPRSIARYQKYPFARFNHDEDQPDVIDKSSAEYRVRLAEVIRALDDAYEKTYTKYQARKADYIAELEGDEQRMWNRYILDPAYKKSPIEGAKITGFDRISFHDKFVKETRDYSDLQDLQCQVYYIGRLLRIGRMEKARLDGSDSFVHLRNEWADMAGNEVDDVSVDSHLDDGSQTWSRSTFRNIIYD</sequence>